<protein>
    <submittedName>
        <fullName evidence="1">Uncharacterized protein</fullName>
    </submittedName>
</protein>
<evidence type="ECO:0000313" key="1">
    <source>
        <dbReference type="EMBL" id="CAF4166133.1"/>
    </source>
</evidence>
<dbReference type="EMBL" id="CAJOBO010000705">
    <property type="protein sequence ID" value="CAF4275700.1"/>
    <property type="molecule type" value="Genomic_DNA"/>
</dbReference>
<evidence type="ECO:0000313" key="2">
    <source>
        <dbReference type="EMBL" id="CAF4275700.1"/>
    </source>
</evidence>
<keyword evidence="3" id="KW-1185">Reference proteome</keyword>
<evidence type="ECO:0000313" key="3">
    <source>
        <dbReference type="Proteomes" id="UP000663873"/>
    </source>
</evidence>
<name>A0A819YZL7_9BILA</name>
<comment type="caution">
    <text evidence="1">The sequence shown here is derived from an EMBL/GenBank/DDBJ whole genome shotgun (WGS) entry which is preliminary data.</text>
</comment>
<sequence>MYVYRLFSNGKAEFIDKQQDLLDSIQIIHEKSKTIFVPTPISYDFPRYAIYDIMTEVEKANILLQKHSTTGVNLYGIIKDLLCKLSNRLRDDYFDAKDKLGGIDKQVQEFISSNFHLYKQGGTISHDEVKLCSYDDDNIRHHKNHRKNLHIRCDYLWAYLLHDEHVPDLKKLAQYMFFLYQHLMLFV</sequence>
<dbReference type="Proteomes" id="UP000663851">
    <property type="component" value="Unassembled WGS sequence"/>
</dbReference>
<gene>
    <name evidence="2" type="ORF">HFQ381_LOCUS11951</name>
    <name evidence="1" type="ORF">UJA718_LOCUS4387</name>
</gene>
<dbReference type="EMBL" id="CAJOBP010000351">
    <property type="protein sequence ID" value="CAF4166133.1"/>
    <property type="molecule type" value="Genomic_DNA"/>
</dbReference>
<dbReference type="Proteomes" id="UP000663873">
    <property type="component" value="Unassembled WGS sequence"/>
</dbReference>
<dbReference type="AlphaFoldDB" id="A0A819YZL7"/>
<proteinExistence type="predicted"/>
<reference evidence="1" key="1">
    <citation type="submission" date="2021-02" db="EMBL/GenBank/DDBJ databases">
        <authorList>
            <person name="Nowell W R."/>
        </authorList>
    </citation>
    <scope>NUCLEOTIDE SEQUENCE</scope>
</reference>
<organism evidence="1 3">
    <name type="scientific">Rotaria socialis</name>
    <dbReference type="NCBI Taxonomy" id="392032"/>
    <lineage>
        <taxon>Eukaryota</taxon>
        <taxon>Metazoa</taxon>
        <taxon>Spiralia</taxon>
        <taxon>Gnathifera</taxon>
        <taxon>Rotifera</taxon>
        <taxon>Eurotatoria</taxon>
        <taxon>Bdelloidea</taxon>
        <taxon>Philodinida</taxon>
        <taxon>Philodinidae</taxon>
        <taxon>Rotaria</taxon>
    </lineage>
</organism>
<accession>A0A819YZL7</accession>